<dbReference type="PROSITE" id="PS00966">
    <property type="entry name" value="PMI_I_2"/>
    <property type="match status" value="1"/>
</dbReference>
<feature type="transmembrane region" description="Helical" evidence="17">
    <location>
        <begin position="260"/>
        <end position="284"/>
    </location>
</feature>
<dbReference type="Pfam" id="PF00999">
    <property type="entry name" value="Na_H_Exchanger"/>
    <property type="match status" value="1"/>
</dbReference>
<feature type="transmembrane region" description="Helical" evidence="17">
    <location>
        <begin position="321"/>
        <end position="338"/>
    </location>
</feature>
<keyword evidence="9" id="KW-0479">Metal-binding</keyword>
<dbReference type="EC" id="5.3.1.8" evidence="7"/>
<dbReference type="InterPro" id="IPR046458">
    <property type="entry name" value="PMI_typeI_hel"/>
</dbReference>
<comment type="cofactor">
    <cofactor evidence="2">
        <name>Zn(2+)</name>
        <dbReference type="ChEBI" id="CHEBI:29105"/>
    </cofactor>
</comment>
<evidence type="ECO:0000256" key="16">
    <source>
        <dbReference type="RuleBase" id="RU004248"/>
    </source>
</evidence>
<feature type="transmembrane region" description="Helical" evidence="17">
    <location>
        <begin position="35"/>
        <end position="57"/>
    </location>
</feature>
<evidence type="ECO:0000256" key="3">
    <source>
        <dbReference type="ARBA" id="ARBA00004141"/>
    </source>
</evidence>
<dbReference type="Gene3D" id="1.20.1530.20">
    <property type="match status" value="1"/>
</dbReference>
<sequence length="892" mass="96909">MDGEDEQLSSKISEQPQPKHDFWDNIYTSEMSSCLSYLIFSCFAAITYYAVMGSLILEQSTSSDQLVSVLQPRNYAVTVYSLGLIIVIGVVTGYLVQIVRLPSLLGMLLTGILLRNFAGSIITTNVIKEWSVVLRRTAFIVILLRGGLSLDANAIRRLKGACLRLSVIPCTVEIISVTLASKIIFGMDVFFGIALGAVLAAVSPAVVIPALLDASKGGYGVRAGVPSLVIAAASLDDVYAITIFSLILSLTFPSSGASPLLTILGAPAEVFCGVFFGSVMGFLLHFIPRKDVQNLHLVRLALLFTFSLAFLLGTTKLRVDGAGAIGVLVAAFVAGHAWKKEGELPEEDYLAIMWHHFFQPLLFGLIGLELSFEMISLRTMLLGVVVLTIGLIFRFIASFFAVFGSGLAMRERLFVAVAWLPKATVQAALAPIVLETAQSRSSSSPYYIQNGIFILTMAILSILITAPLGALAIRLATPVLLKNDKKSAERLQTNDVLLMYKLVCAVQNYSWGKPGSCSTVAALVKQGHHRDYVDDEKPYAEFWMGVHPNGPAKIAETSEDLSNRIKNHPEIVADHEEGTLQFLFKVLSVDKALSVQSHPTKEEAIALHAKDPLHYPDPNHKPEMAIALTDFELLCGFRPAKEIYENLKGAPEVLHLVGDAVQLKDLLGNESTAKIALKKIFTKIWSSASEDIAEAVQKFVSRIKQEPQNKTTDLVIRLDGEFPGGDVGVFAPILLNHFTLKPGQATFLGPNQPHAYLLGDCVECMACSDNTIRAGLTPKFKDIKTLCANLTYAMSGPPIFPSKVVGPGIELYAPPVPEFAVQAVKANATHFTNEKASSIVVVVTGTAHFKAGSIKMDVQRGDVVFFCATTHDVEIMNASKDFVCYRAFTPRR</sequence>
<gene>
    <name evidence="21" type="primary">Necator_chrX.g21487</name>
    <name evidence="21" type="ORF">RB195_021326</name>
</gene>
<dbReference type="Pfam" id="PF20511">
    <property type="entry name" value="PMI_typeI_cat"/>
    <property type="match status" value="1"/>
</dbReference>
<keyword evidence="12 17" id="KW-0472">Membrane</keyword>
<feature type="domain" description="Phosphomannose isomerase type I catalytic" evidence="19">
    <location>
        <begin position="499"/>
        <end position="639"/>
    </location>
</feature>
<feature type="domain" description="Cation/H+ exchanger transmembrane" evidence="18">
    <location>
        <begin position="90"/>
        <end position="467"/>
    </location>
</feature>
<feature type="transmembrane region" description="Helical" evidence="17">
    <location>
        <begin position="296"/>
        <end position="315"/>
    </location>
</feature>
<evidence type="ECO:0000259" key="18">
    <source>
        <dbReference type="Pfam" id="PF00999"/>
    </source>
</evidence>
<dbReference type="InterPro" id="IPR014710">
    <property type="entry name" value="RmlC-like_jellyroll"/>
</dbReference>
<comment type="caution">
    <text evidence="21">The sequence shown here is derived from an EMBL/GenBank/DDBJ whole genome shotgun (WGS) entry which is preliminary data.</text>
</comment>
<feature type="transmembrane region" description="Helical" evidence="17">
    <location>
        <begin position="380"/>
        <end position="401"/>
    </location>
</feature>
<dbReference type="PRINTS" id="PR00714">
    <property type="entry name" value="MAN6PISMRASE"/>
</dbReference>
<comment type="similarity">
    <text evidence="5">Belongs to the monovalent cation:proton antiporter 1 (CPA1) transporter (TC 2.A.36) family.</text>
</comment>
<evidence type="ECO:0000256" key="8">
    <source>
        <dbReference type="ARBA" id="ARBA00022692"/>
    </source>
</evidence>
<evidence type="ECO:0000256" key="12">
    <source>
        <dbReference type="ARBA" id="ARBA00023136"/>
    </source>
</evidence>
<evidence type="ECO:0000259" key="20">
    <source>
        <dbReference type="Pfam" id="PF20512"/>
    </source>
</evidence>
<dbReference type="PANTHER" id="PTHR31102">
    <property type="match status" value="1"/>
</dbReference>
<evidence type="ECO:0000256" key="11">
    <source>
        <dbReference type="ARBA" id="ARBA00022989"/>
    </source>
</evidence>
<dbReference type="EMBL" id="JAVFWL010000006">
    <property type="protein sequence ID" value="KAK6759682.1"/>
    <property type="molecule type" value="Genomic_DNA"/>
</dbReference>
<dbReference type="InterPro" id="IPR006153">
    <property type="entry name" value="Cation/H_exchanger_TM"/>
</dbReference>
<feature type="domain" description="Phosphomannose isomerase type I helical insertion" evidence="20">
    <location>
        <begin position="670"/>
        <end position="735"/>
    </location>
</feature>
<dbReference type="CDD" id="cd07011">
    <property type="entry name" value="cupin_PMI_type_I_N"/>
    <property type="match status" value="1"/>
</dbReference>
<name>A0ABR1EAE3_NECAM</name>
<feature type="transmembrane region" description="Helical" evidence="17">
    <location>
        <begin position="350"/>
        <end position="368"/>
    </location>
</feature>
<evidence type="ECO:0000256" key="15">
    <source>
        <dbReference type="ARBA" id="ARBA00030762"/>
    </source>
</evidence>
<evidence type="ECO:0000313" key="21">
    <source>
        <dbReference type="EMBL" id="KAK6759682.1"/>
    </source>
</evidence>
<evidence type="ECO:0000256" key="6">
    <source>
        <dbReference type="ARBA" id="ARBA00010772"/>
    </source>
</evidence>
<organism evidence="21 22">
    <name type="scientific">Necator americanus</name>
    <name type="common">Human hookworm</name>
    <dbReference type="NCBI Taxonomy" id="51031"/>
    <lineage>
        <taxon>Eukaryota</taxon>
        <taxon>Metazoa</taxon>
        <taxon>Ecdysozoa</taxon>
        <taxon>Nematoda</taxon>
        <taxon>Chromadorea</taxon>
        <taxon>Rhabditida</taxon>
        <taxon>Rhabditina</taxon>
        <taxon>Rhabditomorpha</taxon>
        <taxon>Strongyloidea</taxon>
        <taxon>Ancylostomatidae</taxon>
        <taxon>Bunostominae</taxon>
        <taxon>Necator</taxon>
    </lineage>
</organism>
<evidence type="ECO:0000313" key="22">
    <source>
        <dbReference type="Proteomes" id="UP001303046"/>
    </source>
</evidence>
<accession>A0ABR1EAE3</accession>
<feature type="transmembrane region" description="Helical" evidence="17">
    <location>
        <begin position="103"/>
        <end position="127"/>
    </location>
</feature>
<evidence type="ECO:0000256" key="14">
    <source>
        <dbReference type="ARBA" id="ARBA00029741"/>
    </source>
</evidence>
<dbReference type="PANTHER" id="PTHR31102:SF1">
    <property type="entry name" value="CATION_H+ EXCHANGER DOMAIN-CONTAINING PROTEIN"/>
    <property type="match status" value="1"/>
</dbReference>
<comment type="subcellular location">
    <subcellularLocation>
        <location evidence="3">Membrane</location>
        <topology evidence="3">Multi-pass membrane protein</topology>
    </subcellularLocation>
</comment>
<keyword evidence="10" id="KW-0862">Zinc</keyword>
<evidence type="ECO:0000256" key="7">
    <source>
        <dbReference type="ARBA" id="ARBA00011956"/>
    </source>
</evidence>
<dbReference type="InterPro" id="IPR038770">
    <property type="entry name" value="Na+/solute_symporter_sf"/>
</dbReference>
<feature type="transmembrane region" description="Helical" evidence="17">
    <location>
        <begin position="224"/>
        <end position="248"/>
    </location>
</feature>
<keyword evidence="8 17" id="KW-0812">Transmembrane</keyword>
<evidence type="ECO:0000256" key="1">
    <source>
        <dbReference type="ARBA" id="ARBA00000757"/>
    </source>
</evidence>
<feature type="transmembrane region" description="Helical" evidence="17">
    <location>
        <begin position="162"/>
        <end position="184"/>
    </location>
</feature>
<feature type="transmembrane region" description="Helical" evidence="17">
    <location>
        <begin position="77"/>
        <end position="96"/>
    </location>
</feature>
<dbReference type="Gene3D" id="1.10.441.10">
    <property type="entry name" value="Phosphomannose Isomerase, domain 2"/>
    <property type="match status" value="1"/>
</dbReference>
<dbReference type="InterPro" id="IPR016305">
    <property type="entry name" value="Mannose-6-P_Isomerase"/>
</dbReference>
<evidence type="ECO:0000256" key="10">
    <source>
        <dbReference type="ARBA" id="ARBA00022833"/>
    </source>
</evidence>
<evidence type="ECO:0000256" key="5">
    <source>
        <dbReference type="ARBA" id="ARBA00007367"/>
    </source>
</evidence>
<comment type="catalytic activity">
    <reaction evidence="1">
        <text>D-mannose 6-phosphate = D-fructose 6-phosphate</text>
        <dbReference type="Rhea" id="RHEA:12356"/>
        <dbReference type="ChEBI" id="CHEBI:58735"/>
        <dbReference type="ChEBI" id="CHEBI:61527"/>
        <dbReference type="EC" id="5.3.1.8"/>
    </reaction>
</comment>
<dbReference type="Proteomes" id="UP001303046">
    <property type="component" value="Unassembled WGS sequence"/>
</dbReference>
<dbReference type="InterPro" id="IPR051843">
    <property type="entry name" value="CPA1_transporter"/>
</dbReference>
<feature type="transmembrane region" description="Helical" evidence="17">
    <location>
        <begin position="190"/>
        <end position="212"/>
    </location>
</feature>
<dbReference type="PROSITE" id="PS00965">
    <property type="entry name" value="PMI_I_1"/>
    <property type="match status" value="1"/>
</dbReference>
<reference evidence="21 22" key="1">
    <citation type="submission" date="2023-08" db="EMBL/GenBank/DDBJ databases">
        <title>A Necator americanus chromosomal reference genome.</title>
        <authorList>
            <person name="Ilik V."/>
            <person name="Petrzelkova K.J."/>
            <person name="Pardy F."/>
            <person name="Fuh T."/>
            <person name="Niatou-Singa F.S."/>
            <person name="Gouil Q."/>
            <person name="Baker L."/>
            <person name="Ritchie M.E."/>
            <person name="Jex A.R."/>
            <person name="Gazzola D."/>
            <person name="Li H."/>
            <person name="Toshio Fujiwara R."/>
            <person name="Zhan B."/>
            <person name="Aroian R.V."/>
            <person name="Pafco B."/>
            <person name="Schwarz E.M."/>
        </authorList>
    </citation>
    <scope>NUCLEOTIDE SEQUENCE [LARGE SCALE GENOMIC DNA]</scope>
    <source>
        <strain evidence="21 22">Aroian</strain>
        <tissue evidence="21">Whole animal</tissue>
    </source>
</reference>
<dbReference type="InterPro" id="IPR001250">
    <property type="entry name" value="Man6P_Isoase-1"/>
</dbReference>
<feature type="transmembrane region" description="Helical" evidence="17">
    <location>
        <begin position="446"/>
        <end position="473"/>
    </location>
</feature>
<protein>
    <recommendedName>
        <fullName evidence="7">mannose-6-phosphate isomerase</fullName>
        <ecNumber evidence="7">5.3.1.8</ecNumber>
    </recommendedName>
    <alternativeName>
        <fullName evidence="14">Phosphohexomutase</fullName>
    </alternativeName>
    <alternativeName>
        <fullName evidence="15">Phosphomannose isomerase</fullName>
    </alternativeName>
</protein>
<evidence type="ECO:0000256" key="2">
    <source>
        <dbReference type="ARBA" id="ARBA00001947"/>
    </source>
</evidence>
<evidence type="ECO:0000256" key="4">
    <source>
        <dbReference type="ARBA" id="ARBA00004666"/>
    </source>
</evidence>
<keyword evidence="13" id="KW-0413">Isomerase</keyword>
<dbReference type="InterPro" id="IPR018050">
    <property type="entry name" value="Pmannose_isomerase-type1_CS"/>
</dbReference>
<evidence type="ECO:0000256" key="9">
    <source>
        <dbReference type="ARBA" id="ARBA00022723"/>
    </source>
</evidence>
<dbReference type="Pfam" id="PF20512">
    <property type="entry name" value="PMI_typeI_hel"/>
    <property type="match status" value="1"/>
</dbReference>
<evidence type="ECO:0000259" key="19">
    <source>
        <dbReference type="Pfam" id="PF20511"/>
    </source>
</evidence>
<dbReference type="NCBIfam" id="TIGR00218">
    <property type="entry name" value="manA"/>
    <property type="match status" value="1"/>
</dbReference>
<evidence type="ECO:0000256" key="17">
    <source>
        <dbReference type="SAM" id="Phobius"/>
    </source>
</evidence>
<comment type="similarity">
    <text evidence="6">Belongs to the mannose-6-phosphate isomerase type 1 family.</text>
</comment>
<evidence type="ECO:0000256" key="13">
    <source>
        <dbReference type="ARBA" id="ARBA00023235"/>
    </source>
</evidence>
<dbReference type="Gene3D" id="2.60.120.10">
    <property type="entry name" value="Jelly Rolls"/>
    <property type="match status" value="2"/>
</dbReference>
<keyword evidence="11 17" id="KW-1133">Transmembrane helix</keyword>
<dbReference type="InterPro" id="IPR046457">
    <property type="entry name" value="PMI_typeI_cat"/>
</dbReference>
<comment type="pathway">
    <text evidence="4 16">Nucleotide-sugar biosynthesis; GDP-alpha-D-mannose biosynthesis; alpha-D-mannose 1-phosphate from D-fructose 6-phosphate: step 1/2.</text>
</comment>
<dbReference type="InterPro" id="IPR011051">
    <property type="entry name" value="RmlC_Cupin_sf"/>
</dbReference>
<keyword evidence="22" id="KW-1185">Reference proteome</keyword>
<proteinExistence type="inferred from homology"/>
<dbReference type="SUPFAM" id="SSF51182">
    <property type="entry name" value="RmlC-like cupins"/>
    <property type="match status" value="1"/>
</dbReference>